<comment type="caution">
    <text evidence="6">The sequence shown here is derived from an EMBL/GenBank/DDBJ whole genome shotgun (WGS) entry which is preliminary data.</text>
</comment>
<feature type="non-terminal residue" evidence="6">
    <location>
        <position position="1"/>
    </location>
</feature>
<evidence type="ECO:0000256" key="1">
    <source>
        <dbReference type="ARBA" id="ARBA00022692"/>
    </source>
</evidence>
<keyword evidence="2 4" id="KW-1133">Transmembrane helix</keyword>
<reference evidence="6" key="1">
    <citation type="submission" date="2021-02" db="EMBL/GenBank/DDBJ databases">
        <authorList>
            <person name="Nowell W R."/>
        </authorList>
    </citation>
    <scope>NUCLEOTIDE SEQUENCE</scope>
</reference>
<evidence type="ECO:0000313" key="7">
    <source>
        <dbReference type="EMBL" id="CAF4757372.1"/>
    </source>
</evidence>
<evidence type="ECO:0000256" key="3">
    <source>
        <dbReference type="ARBA" id="ARBA00023136"/>
    </source>
</evidence>
<name>A0A8S2Y4I7_9BILA</name>
<dbReference type="InterPro" id="IPR036640">
    <property type="entry name" value="ABC1_TM_sf"/>
</dbReference>
<keyword evidence="3 4" id="KW-0472">Membrane</keyword>
<evidence type="ECO:0000256" key="2">
    <source>
        <dbReference type="ARBA" id="ARBA00022989"/>
    </source>
</evidence>
<proteinExistence type="predicted"/>
<evidence type="ECO:0000313" key="6">
    <source>
        <dbReference type="EMBL" id="CAF4527832.1"/>
    </source>
</evidence>
<dbReference type="Proteomes" id="UP000676336">
    <property type="component" value="Unassembled WGS sequence"/>
</dbReference>
<feature type="transmembrane region" description="Helical" evidence="4">
    <location>
        <begin position="7"/>
        <end position="29"/>
    </location>
</feature>
<feature type="domain" description="ABC transmembrane type-1" evidence="5">
    <location>
        <begin position="1"/>
        <end position="48"/>
    </location>
</feature>
<dbReference type="AlphaFoldDB" id="A0A8S2Y4I7"/>
<evidence type="ECO:0000313" key="8">
    <source>
        <dbReference type="Proteomes" id="UP000676336"/>
    </source>
</evidence>
<dbReference type="InterPro" id="IPR011527">
    <property type="entry name" value="ABC1_TM_dom"/>
</dbReference>
<dbReference type="EMBL" id="CAJOBI010087854">
    <property type="protein sequence ID" value="CAF4527832.1"/>
    <property type="molecule type" value="Genomic_DNA"/>
</dbReference>
<protein>
    <recommendedName>
        <fullName evidence="5">ABC transmembrane type-1 domain-containing protein</fullName>
    </recommendedName>
</protein>
<evidence type="ECO:0000259" key="5">
    <source>
        <dbReference type="PROSITE" id="PS50929"/>
    </source>
</evidence>
<dbReference type="Gene3D" id="1.20.1560.10">
    <property type="entry name" value="ABC transporter type 1, transmembrane domain"/>
    <property type="match status" value="1"/>
</dbReference>
<gene>
    <name evidence="6" type="ORF">SMN809_LOCUS36096</name>
    <name evidence="7" type="ORF">SMN809_LOCUS45401</name>
</gene>
<dbReference type="GO" id="GO:0016020">
    <property type="term" value="C:membrane"/>
    <property type="evidence" value="ECO:0007669"/>
    <property type="project" value="InterPro"/>
</dbReference>
<dbReference type="EMBL" id="CAJOBI010138660">
    <property type="protein sequence ID" value="CAF4757372.1"/>
    <property type="molecule type" value="Genomic_DNA"/>
</dbReference>
<dbReference type="PROSITE" id="PS50929">
    <property type="entry name" value="ABC_TM1F"/>
    <property type="match status" value="1"/>
</dbReference>
<dbReference type="GO" id="GO:0140359">
    <property type="term" value="F:ABC-type transporter activity"/>
    <property type="evidence" value="ECO:0007669"/>
    <property type="project" value="InterPro"/>
</dbReference>
<dbReference type="GO" id="GO:0005524">
    <property type="term" value="F:ATP binding"/>
    <property type="evidence" value="ECO:0007669"/>
    <property type="project" value="InterPro"/>
</dbReference>
<organism evidence="6 8">
    <name type="scientific">Rotaria magnacalcarata</name>
    <dbReference type="NCBI Taxonomy" id="392030"/>
    <lineage>
        <taxon>Eukaryota</taxon>
        <taxon>Metazoa</taxon>
        <taxon>Spiralia</taxon>
        <taxon>Gnathifera</taxon>
        <taxon>Rotifera</taxon>
        <taxon>Eurotatoria</taxon>
        <taxon>Bdelloidea</taxon>
        <taxon>Philodinida</taxon>
        <taxon>Philodinidae</taxon>
        <taxon>Rotaria</taxon>
    </lineage>
</organism>
<dbReference type="SUPFAM" id="SSF90123">
    <property type="entry name" value="ABC transporter transmembrane region"/>
    <property type="match status" value="1"/>
</dbReference>
<accession>A0A8S2Y4I7</accession>
<dbReference type="Pfam" id="PF00664">
    <property type="entry name" value="ABC_membrane"/>
    <property type="match status" value="1"/>
</dbReference>
<evidence type="ECO:0000256" key="4">
    <source>
        <dbReference type="SAM" id="Phobius"/>
    </source>
</evidence>
<sequence>GIKKGGINGFTMGTVWFLIYCAYALGFWYGAKLIREEGYSIGDVIIVS</sequence>
<keyword evidence="1 4" id="KW-0812">Transmembrane</keyword>